<dbReference type="Pfam" id="PF25597">
    <property type="entry name" value="SH3_retrovirus"/>
    <property type="match status" value="1"/>
</dbReference>
<feature type="domain" description="Integrase catalytic" evidence="4">
    <location>
        <begin position="436"/>
        <end position="603"/>
    </location>
</feature>
<dbReference type="Proteomes" id="UP001151760">
    <property type="component" value="Unassembled WGS sequence"/>
</dbReference>
<dbReference type="InterPro" id="IPR013103">
    <property type="entry name" value="RVT_2"/>
</dbReference>
<feature type="compositionally biased region" description="Polar residues" evidence="3">
    <location>
        <begin position="11"/>
        <end position="26"/>
    </location>
</feature>
<reference evidence="5" key="2">
    <citation type="submission" date="2022-01" db="EMBL/GenBank/DDBJ databases">
        <authorList>
            <person name="Yamashiro T."/>
            <person name="Shiraishi A."/>
            <person name="Satake H."/>
            <person name="Nakayama K."/>
        </authorList>
    </citation>
    <scope>NUCLEOTIDE SEQUENCE</scope>
</reference>
<dbReference type="PANTHER" id="PTHR42648:SF32">
    <property type="entry name" value="RIBONUCLEASE H-LIKE DOMAIN, GAG-PRE-INTEGRASE DOMAIN PROTEIN-RELATED"/>
    <property type="match status" value="1"/>
</dbReference>
<keyword evidence="1" id="KW-0479">Metal-binding</keyword>
<feature type="region of interest" description="Disordered" evidence="3">
    <location>
        <begin position="273"/>
        <end position="293"/>
    </location>
</feature>
<keyword evidence="2" id="KW-0378">Hydrolase</keyword>
<dbReference type="InterPro" id="IPR036397">
    <property type="entry name" value="RNaseH_sf"/>
</dbReference>
<dbReference type="SUPFAM" id="SSF53098">
    <property type="entry name" value="Ribonuclease H-like"/>
    <property type="match status" value="1"/>
</dbReference>
<name>A0ABQ5H9V9_9ASTR</name>
<comment type="caution">
    <text evidence="5">The sequence shown here is derived from an EMBL/GenBank/DDBJ whole genome shotgun (WGS) entry which is preliminary data.</text>
</comment>
<dbReference type="Pfam" id="PF07727">
    <property type="entry name" value="RVT_2"/>
    <property type="match status" value="1"/>
</dbReference>
<sequence length="928" mass="106139">MKAKLTLLEASPSTSQNPKTSQSNNKGLVGETFDWDEEEVSDDEEMTQVKVLMALADDELTVGKNHARNGEWIDITMRKCRDDLLVLKQAKFKAVTFQIQNTELTKLNHDLQEQLKEERKINEKWLTRTKKVSSDPKSSKDSESESLTPLPPLKNLQEASPSSEPETQEYSSKSVLGPITINDIEPVTPSVPTEFKNTEQESKINELTKLVQILMDEKINSKSNKQKPESSNSRSSSKVSKDIKSKSENTESSKSGHNRVILVRGGALAESSQSSESSIGVRPQKLESPLKVGSQEKPIQVKYLSRDTSGTPFGPKVVFSDNSSYITKGYGSINCGGIIFSKVAFVNGLKYNLISISKLSDAKYIIQFDDKQGTIFNANKEIMLIAPRRNDVYVLDMSSLTPNRACFFAKASEYKPCSACEKGKHHRASFKTKQNFSIRKRLHLLHMDLFGPVSPMFINHKKYTLVIVDEYSRYTWVYFLRKKSQAPEMFMSFIRMVENQNDVKVKQIRIDNGTEFRNHGLESFCDKKIISQNFSSPYTPEQDGVAERKNRTLIEAARTMLNGSVLSKHLWTGVVRIVCYTQNRSIIIKRHDKTLCEIFRERIPDISYFHMFGCLVFIHNYKDHLGKFNAKADDGYFLGYLFVSKAFRVFNARRQKVDETYHVTFDESMEATRFTNTSVDEIGIDDSSRYHPNKFIHEDDPSRQYQANSNISYYVIPHGPPDLINAEETHEQNVQDEQIITQSTEGLSWNNTKDRWSKDQHIELVNIIGDPGEGMLTRSMATKLIAASTSECVFADFLFEIEPKKVFEALKHPGWVDVMQEELNQFYRNKVWTLVPLPYEKITKGSKWVFRNEKDEHGITTKNKARLVAQSYSQEEGINYDETFAPVARMEAIRIFLAFATYMNFIVFQMDVKSAFLNGKLKEEVYVK</sequence>
<dbReference type="InterPro" id="IPR001584">
    <property type="entry name" value="Integrase_cat-core"/>
</dbReference>
<dbReference type="Gene3D" id="3.30.420.10">
    <property type="entry name" value="Ribonuclease H-like superfamily/Ribonuclease H"/>
    <property type="match status" value="1"/>
</dbReference>
<feature type="region of interest" description="Disordered" evidence="3">
    <location>
        <begin position="127"/>
        <end position="201"/>
    </location>
</feature>
<evidence type="ECO:0000256" key="3">
    <source>
        <dbReference type="SAM" id="MobiDB-lite"/>
    </source>
</evidence>
<dbReference type="InterPro" id="IPR039537">
    <property type="entry name" value="Retrotran_Ty1/copia-like"/>
</dbReference>
<accession>A0ABQ5H9V9</accession>
<evidence type="ECO:0000313" key="5">
    <source>
        <dbReference type="EMBL" id="GJT83918.1"/>
    </source>
</evidence>
<feature type="region of interest" description="Disordered" evidence="3">
    <location>
        <begin position="219"/>
        <end position="259"/>
    </location>
</feature>
<keyword evidence="6" id="KW-1185">Reference proteome</keyword>
<dbReference type="InterPro" id="IPR057670">
    <property type="entry name" value="SH3_retrovirus"/>
</dbReference>
<evidence type="ECO:0000259" key="4">
    <source>
        <dbReference type="PROSITE" id="PS50994"/>
    </source>
</evidence>
<protein>
    <submittedName>
        <fullName evidence="5">Retrovirus-related pol polyprotein from transposon TNT 1-94</fullName>
    </submittedName>
</protein>
<dbReference type="EMBL" id="BQNB010019305">
    <property type="protein sequence ID" value="GJT83918.1"/>
    <property type="molecule type" value="Genomic_DNA"/>
</dbReference>
<dbReference type="PANTHER" id="PTHR42648">
    <property type="entry name" value="TRANSPOSASE, PUTATIVE-RELATED"/>
    <property type="match status" value="1"/>
</dbReference>
<organism evidence="5 6">
    <name type="scientific">Tanacetum coccineum</name>
    <dbReference type="NCBI Taxonomy" id="301880"/>
    <lineage>
        <taxon>Eukaryota</taxon>
        <taxon>Viridiplantae</taxon>
        <taxon>Streptophyta</taxon>
        <taxon>Embryophyta</taxon>
        <taxon>Tracheophyta</taxon>
        <taxon>Spermatophyta</taxon>
        <taxon>Magnoliopsida</taxon>
        <taxon>eudicotyledons</taxon>
        <taxon>Gunneridae</taxon>
        <taxon>Pentapetalae</taxon>
        <taxon>asterids</taxon>
        <taxon>campanulids</taxon>
        <taxon>Asterales</taxon>
        <taxon>Asteraceae</taxon>
        <taxon>Asteroideae</taxon>
        <taxon>Anthemideae</taxon>
        <taxon>Anthemidinae</taxon>
        <taxon>Tanacetum</taxon>
    </lineage>
</organism>
<gene>
    <name evidence="5" type="ORF">Tco_1058260</name>
</gene>
<dbReference type="Pfam" id="PF00665">
    <property type="entry name" value="rve"/>
    <property type="match status" value="1"/>
</dbReference>
<feature type="compositionally biased region" description="Polar residues" evidence="3">
    <location>
        <begin position="157"/>
        <end position="174"/>
    </location>
</feature>
<dbReference type="InterPro" id="IPR012337">
    <property type="entry name" value="RNaseH-like_sf"/>
</dbReference>
<evidence type="ECO:0000256" key="2">
    <source>
        <dbReference type="ARBA" id="ARBA00022801"/>
    </source>
</evidence>
<evidence type="ECO:0000313" key="6">
    <source>
        <dbReference type="Proteomes" id="UP001151760"/>
    </source>
</evidence>
<feature type="compositionally biased region" description="Basic and acidic residues" evidence="3">
    <location>
        <begin position="239"/>
        <end position="251"/>
    </location>
</feature>
<feature type="compositionally biased region" description="Basic and acidic residues" evidence="3">
    <location>
        <begin position="127"/>
        <end position="143"/>
    </location>
</feature>
<dbReference type="PROSITE" id="PS50994">
    <property type="entry name" value="INTEGRASE"/>
    <property type="match status" value="1"/>
</dbReference>
<feature type="compositionally biased region" description="Low complexity" evidence="3">
    <location>
        <begin position="229"/>
        <end position="238"/>
    </location>
</feature>
<evidence type="ECO:0000256" key="1">
    <source>
        <dbReference type="ARBA" id="ARBA00022723"/>
    </source>
</evidence>
<reference evidence="5" key="1">
    <citation type="journal article" date="2022" name="Int. J. Mol. Sci.">
        <title>Draft Genome of Tanacetum Coccineum: Genomic Comparison of Closely Related Tanacetum-Family Plants.</title>
        <authorList>
            <person name="Yamashiro T."/>
            <person name="Shiraishi A."/>
            <person name="Nakayama K."/>
            <person name="Satake H."/>
        </authorList>
    </citation>
    <scope>NUCLEOTIDE SEQUENCE</scope>
</reference>
<proteinExistence type="predicted"/>
<feature type="region of interest" description="Disordered" evidence="3">
    <location>
        <begin position="1"/>
        <end position="32"/>
    </location>
</feature>